<dbReference type="RefSeq" id="WP_092188257.1">
    <property type="nucleotide sequence ID" value="NZ_FOTO01000001.1"/>
</dbReference>
<dbReference type="AlphaFoldDB" id="A0A8G2BZZ0"/>
<dbReference type="InterPro" id="IPR003646">
    <property type="entry name" value="SH3-like_bac-type"/>
</dbReference>
<comment type="caution">
    <text evidence="4">The sequence shown here is derived from an EMBL/GenBank/DDBJ whole genome shotgun (WGS) entry which is preliminary data.</text>
</comment>
<dbReference type="Proteomes" id="UP000199581">
    <property type="component" value="Unassembled WGS sequence"/>
</dbReference>
<evidence type="ECO:0000256" key="2">
    <source>
        <dbReference type="SAM" id="SignalP"/>
    </source>
</evidence>
<organism evidence="4 5">
    <name type="scientific">Desulfomicrobium norvegicum (strain DSM 1741 / NCIMB 8310)</name>
    <name type="common">Desulfovibrio baculatus (strain Norway 4)</name>
    <name type="synonym">Desulfovibrio desulfuricans (strain Norway 4)</name>
    <dbReference type="NCBI Taxonomy" id="52561"/>
    <lineage>
        <taxon>Bacteria</taxon>
        <taxon>Pseudomonadati</taxon>
        <taxon>Thermodesulfobacteriota</taxon>
        <taxon>Desulfovibrionia</taxon>
        <taxon>Desulfovibrionales</taxon>
        <taxon>Desulfomicrobiaceae</taxon>
        <taxon>Desulfomicrobium</taxon>
    </lineage>
</organism>
<accession>A0A8G2BZZ0</accession>
<feature type="region of interest" description="Disordered" evidence="1">
    <location>
        <begin position="31"/>
        <end position="207"/>
    </location>
</feature>
<feature type="signal peptide" evidence="2">
    <location>
        <begin position="1"/>
        <end position="28"/>
    </location>
</feature>
<dbReference type="Gene3D" id="2.30.30.40">
    <property type="entry name" value="SH3 Domains"/>
    <property type="match status" value="1"/>
</dbReference>
<feature type="chain" id="PRO_5034748029" description="SH3b domain-containing protein" evidence="2">
    <location>
        <begin position="29"/>
        <end position="378"/>
    </location>
</feature>
<keyword evidence="2" id="KW-0732">Signal</keyword>
<dbReference type="EMBL" id="FOTO01000001">
    <property type="protein sequence ID" value="SFL24626.1"/>
    <property type="molecule type" value="Genomic_DNA"/>
</dbReference>
<dbReference type="Pfam" id="PF20125">
    <property type="entry name" value="DUF6515"/>
    <property type="match status" value="1"/>
</dbReference>
<keyword evidence="5" id="KW-1185">Reference proteome</keyword>
<evidence type="ECO:0000313" key="5">
    <source>
        <dbReference type="Proteomes" id="UP000199581"/>
    </source>
</evidence>
<evidence type="ECO:0000313" key="4">
    <source>
        <dbReference type="EMBL" id="SFL24626.1"/>
    </source>
</evidence>
<dbReference type="InterPro" id="IPR045398">
    <property type="entry name" value="DUF6515"/>
</dbReference>
<gene>
    <name evidence="4" type="ORF">SAMN05421830_101137</name>
</gene>
<evidence type="ECO:0000256" key="1">
    <source>
        <dbReference type="SAM" id="MobiDB-lite"/>
    </source>
</evidence>
<feature type="compositionally biased region" description="Basic and acidic residues" evidence="1">
    <location>
        <begin position="171"/>
        <end position="202"/>
    </location>
</feature>
<dbReference type="Pfam" id="PF08239">
    <property type="entry name" value="SH3_3"/>
    <property type="match status" value="1"/>
</dbReference>
<feature type="compositionally biased region" description="Polar residues" evidence="1">
    <location>
        <begin position="109"/>
        <end position="118"/>
    </location>
</feature>
<dbReference type="OrthoDB" id="5469649at2"/>
<name>A0A8G2BZZ0_DESNO</name>
<sequence length="378" mass="42720">MNTLFKNTRLPLLAALLCLHFIAAPVQGAQGLPLDSQNSAEQKVGKKNSRTDNRNRADFKATRNGHDRQDQGASPKQRSPRGKSSPDNMGKARSNDSAAMQRALRDTPKSQASVSLGTVTPPADLMRLHTGPEWSRHDSSDQHRDKDRRHSRTVAPRQQPPVQKSLVISRETTRHDDRHDVRRPQVDTRYDYRSRGGSDRHSTRIRHGGNNHRAVTVKHVVHTIPSRHAVVLHGRDRYHYYSGRFYRPWNNGFILVRPPIGLVVLNIPLGSRMVISAGITYHVFGDVHYRRVPSGYQVVEPIRGHGANRPDRVEVIIDLLNIRYGPDTSEAVIAQVGRYTTLRVLGSAPGWFYVEMDGEEDMRGWVMERYVSQGNARG</sequence>
<evidence type="ECO:0000259" key="3">
    <source>
        <dbReference type="Pfam" id="PF08239"/>
    </source>
</evidence>
<reference evidence="4 5" key="1">
    <citation type="submission" date="2016-10" db="EMBL/GenBank/DDBJ databases">
        <authorList>
            <person name="Varghese N."/>
            <person name="Submissions S."/>
        </authorList>
    </citation>
    <scope>NUCLEOTIDE SEQUENCE [LARGE SCALE GENOMIC DNA]</scope>
    <source>
        <strain evidence="4 5">DSM 1741</strain>
    </source>
</reference>
<feature type="compositionally biased region" description="Basic and acidic residues" evidence="1">
    <location>
        <begin position="49"/>
        <end position="70"/>
    </location>
</feature>
<protein>
    <recommendedName>
        <fullName evidence="3">SH3b domain-containing protein</fullName>
    </recommendedName>
</protein>
<feature type="compositionally biased region" description="Basic and acidic residues" evidence="1">
    <location>
        <begin position="134"/>
        <end position="145"/>
    </location>
</feature>
<proteinExistence type="predicted"/>
<feature type="domain" description="SH3b" evidence="3">
    <location>
        <begin position="320"/>
        <end position="372"/>
    </location>
</feature>